<keyword evidence="1" id="KW-0812">Transmembrane</keyword>
<reference evidence="2 3" key="1">
    <citation type="submission" date="2021-03" db="EMBL/GenBank/DDBJ databases">
        <authorList>
            <person name="Grouzdev D.S."/>
        </authorList>
    </citation>
    <scope>NUCLEOTIDE SEQUENCE [LARGE SCALE GENOMIC DNA]</scope>
    <source>
        <strain evidence="2 3">M50-1</strain>
    </source>
</reference>
<keyword evidence="1" id="KW-0472">Membrane</keyword>
<dbReference type="RefSeq" id="WP_135475760.1">
    <property type="nucleotide sequence ID" value="NZ_SIJK02000001.1"/>
</dbReference>
<comment type="caution">
    <text evidence="2">The sequence shown here is derived from an EMBL/GenBank/DDBJ whole genome shotgun (WGS) entry which is preliminary data.</text>
</comment>
<evidence type="ECO:0000313" key="3">
    <source>
        <dbReference type="Proteomes" id="UP001193081"/>
    </source>
</evidence>
<protein>
    <submittedName>
        <fullName evidence="2">Uncharacterized protein</fullName>
    </submittedName>
</protein>
<evidence type="ECO:0000313" key="2">
    <source>
        <dbReference type="EMBL" id="MBP1464256.1"/>
    </source>
</evidence>
<evidence type="ECO:0000256" key="1">
    <source>
        <dbReference type="SAM" id="Phobius"/>
    </source>
</evidence>
<accession>A0ABS4D4A3</accession>
<keyword evidence="1" id="KW-1133">Transmembrane helix</keyword>
<gene>
    <name evidence="2" type="ORF">EYB53_000910</name>
</gene>
<name>A0ABS4D4A3_9CHLR</name>
<feature type="transmembrane region" description="Helical" evidence="1">
    <location>
        <begin position="135"/>
        <end position="152"/>
    </location>
</feature>
<sequence length="186" mass="21219">MAEPQLYTAVLSLNAIYELFEEPEIDPFAGDGPFEAGIETIIVDLEARPLMDPCALRIKLPADQITPTLEAETKQALERYCRWNIQRLERSLVALRRDGQRAVLYGLAILVTSLLLATLFAGLSETATNLWAERLFYILSDSFIIIGWVSLWRPAEILLYDHWPFRHDILTYEKIAVADVKIEPKD</sequence>
<feature type="transmembrane region" description="Helical" evidence="1">
    <location>
        <begin position="102"/>
        <end position="123"/>
    </location>
</feature>
<organism evidence="2 3">
    <name type="scientific">Candidatus Chloroploca mongolica</name>
    <dbReference type="NCBI Taxonomy" id="2528176"/>
    <lineage>
        <taxon>Bacteria</taxon>
        <taxon>Bacillati</taxon>
        <taxon>Chloroflexota</taxon>
        <taxon>Chloroflexia</taxon>
        <taxon>Chloroflexales</taxon>
        <taxon>Chloroflexineae</taxon>
        <taxon>Oscillochloridaceae</taxon>
        <taxon>Candidatus Chloroploca</taxon>
    </lineage>
</organism>
<dbReference type="EMBL" id="SIJK02000001">
    <property type="protein sequence ID" value="MBP1464256.1"/>
    <property type="molecule type" value="Genomic_DNA"/>
</dbReference>
<proteinExistence type="predicted"/>
<keyword evidence="3" id="KW-1185">Reference proteome</keyword>
<dbReference type="Proteomes" id="UP001193081">
    <property type="component" value="Unassembled WGS sequence"/>
</dbReference>